<evidence type="ECO:0000313" key="1">
    <source>
        <dbReference type="EMBL" id="ETS64058.1"/>
    </source>
</evidence>
<organism evidence="1 2">
    <name type="scientific">Moesziomyces aphidis</name>
    <name type="common">Pseudozyma aphidis</name>
    <dbReference type="NCBI Taxonomy" id="84754"/>
    <lineage>
        <taxon>Eukaryota</taxon>
        <taxon>Fungi</taxon>
        <taxon>Dikarya</taxon>
        <taxon>Basidiomycota</taxon>
        <taxon>Ustilaginomycotina</taxon>
        <taxon>Ustilaginomycetes</taxon>
        <taxon>Ustilaginales</taxon>
        <taxon>Ustilaginaceae</taxon>
        <taxon>Moesziomyces</taxon>
    </lineage>
</organism>
<name>W3VQX5_MOEAP</name>
<reference evidence="1 2" key="1">
    <citation type="journal article" date="2014" name="Genome Announc.">
        <title>Genome sequence of the basidiomycetous fungus Pseudozyma aphidis DSM70725, an efficient producer of biosurfactant mannosylerythritol lipids.</title>
        <authorList>
            <person name="Lorenz S."/>
            <person name="Guenther M."/>
            <person name="Grumaz C."/>
            <person name="Rupp S."/>
            <person name="Zibek S."/>
            <person name="Sohn K."/>
        </authorList>
    </citation>
    <scope>NUCLEOTIDE SEQUENCE [LARGE SCALE GENOMIC DNA]</scope>
    <source>
        <strain evidence="2">ATCC 32657 / CBS 517.83 / DSM 70725 / JCM 10318 / NBRC 10182 / NRRL Y-7954 / St-0401</strain>
    </source>
</reference>
<dbReference type="AlphaFoldDB" id="W3VQX5"/>
<evidence type="ECO:0000313" key="2">
    <source>
        <dbReference type="Proteomes" id="UP000019462"/>
    </source>
</evidence>
<sequence>MKLFGIPSKVAEKKRAAELGNSTLSAAAVAGEQPSTAAGLQRRRGWVGPVLSRLADKSTFFACEIPAKSGEQPQPRTVTAGRGTITAHLAHRHSQLQPQPLPAQLASTITLALRLTFLSSPFCISGSSVVHSIGRASVHHISTRLRDALANIPLSTPHATRPTIHDPRICLVLPHRPNLHGILLSEP</sequence>
<gene>
    <name evidence="1" type="ORF">PaG_02395</name>
</gene>
<dbReference type="Proteomes" id="UP000019462">
    <property type="component" value="Unassembled WGS sequence"/>
</dbReference>
<dbReference type="EMBL" id="AWNI01000008">
    <property type="protein sequence ID" value="ETS64058.1"/>
    <property type="molecule type" value="Genomic_DNA"/>
</dbReference>
<protein>
    <submittedName>
        <fullName evidence="1">Uncharacterized protein</fullName>
    </submittedName>
</protein>
<accession>W3VQX5</accession>
<dbReference type="HOGENOM" id="CLU_1448301_0_0_1"/>
<proteinExistence type="predicted"/>
<comment type="caution">
    <text evidence="1">The sequence shown here is derived from an EMBL/GenBank/DDBJ whole genome shotgun (WGS) entry which is preliminary data.</text>
</comment>
<keyword evidence="2" id="KW-1185">Reference proteome</keyword>